<dbReference type="EMBL" id="JAFNEN010000778">
    <property type="protein sequence ID" value="KAG8177461.1"/>
    <property type="molecule type" value="Genomic_DNA"/>
</dbReference>
<evidence type="ECO:0008006" key="4">
    <source>
        <dbReference type="Google" id="ProtNLM"/>
    </source>
</evidence>
<comment type="caution">
    <text evidence="2">The sequence shown here is derived from an EMBL/GenBank/DDBJ whole genome shotgun (WGS) entry which is preliminary data.</text>
</comment>
<sequence>MDDLEDVFINPIINGLMYCIHIKAFVCDAPARAFLKCIKPYNGYYGCERCKQKGLYLGRVTFPVSNWEKRIDRDFVEAANIDSDVESGDDDTDSHIAGVSPLLQVNVGLVSMFPLDYMHLVCLGVVRKMLLTWWQGPLNNRLGVSEKKEVNERLVRMSDYSPCEFQRKPRHMSEVKHWKATEFRSFLLYSGPLAMKHVLPPNLYEHFLALHVAMRILLGNQIPNDQLLYADELMLYFVANASVFYGGEFMVYNVHSLIHLADDARKFGSLNRVSTFPFENFLGQLKRLLRSPNKPLQQLCKRIGESGQLLSGYVNNHMPGPNISPIHSTIHADGPCLGIEGVQYRKVEGLGFIIKTQSGDNCMLLKDGSIVLAVNFILREGSLYFVGRRFLKKEPFYLSPCESTNLGIFAAKRKRINSTKYMFGYGSEEEQKRLPPKFPKRSAAGVGCSRGNQPSGSQIVSLAGSIQSRLMTENAFPRHPANRSPQGSRTLDVEGDANVTPQSSYRECKPGRNQFPSSTGDFSLLQPQLRVQKEGIDHIRRIKERCGNPHAREEGRWNRGFFSGYYWRLVGKRLHQESSWEDGLRFTFGEVQLERGMKLPFSQLENILRLISFAVRATHPGATESEVTTILKNWLMHAADRDGSRKK</sequence>
<dbReference type="Proteomes" id="UP000827092">
    <property type="component" value="Unassembled WGS sequence"/>
</dbReference>
<dbReference type="AlphaFoldDB" id="A0AAV6U1M1"/>
<evidence type="ECO:0000313" key="3">
    <source>
        <dbReference type="Proteomes" id="UP000827092"/>
    </source>
</evidence>
<accession>A0AAV6U1M1</accession>
<proteinExistence type="predicted"/>
<gene>
    <name evidence="2" type="ORF">JTE90_008645</name>
</gene>
<dbReference type="PANTHER" id="PTHR33053:SF26">
    <property type="entry name" value="TRANSPOSASE DOMAIN-CONTAINING PROTEIN"/>
    <property type="match status" value="1"/>
</dbReference>
<organism evidence="2 3">
    <name type="scientific">Oedothorax gibbosus</name>
    <dbReference type="NCBI Taxonomy" id="931172"/>
    <lineage>
        <taxon>Eukaryota</taxon>
        <taxon>Metazoa</taxon>
        <taxon>Ecdysozoa</taxon>
        <taxon>Arthropoda</taxon>
        <taxon>Chelicerata</taxon>
        <taxon>Arachnida</taxon>
        <taxon>Araneae</taxon>
        <taxon>Araneomorphae</taxon>
        <taxon>Entelegynae</taxon>
        <taxon>Araneoidea</taxon>
        <taxon>Linyphiidae</taxon>
        <taxon>Erigoninae</taxon>
        <taxon>Oedothorax</taxon>
    </lineage>
</organism>
<protein>
    <recommendedName>
        <fullName evidence="4">Transposase domain-containing protein</fullName>
    </recommendedName>
</protein>
<evidence type="ECO:0000313" key="2">
    <source>
        <dbReference type="EMBL" id="KAG8177461.1"/>
    </source>
</evidence>
<keyword evidence="3" id="KW-1185">Reference proteome</keyword>
<feature type="region of interest" description="Disordered" evidence="1">
    <location>
        <begin position="476"/>
        <end position="522"/>
    </location>
</feature>
<reference evidence="2 3" key="1">
    <citation type="journal article" date="2022" name="Nat. Ecol. Evol.">
        <title>A masculinizing supergene underlies an exaggerated male reproductive morph in a spider.</title>
        <authorList>
            <person name="Hendrickx F."/>
            <person name="De Corte Z."/>
            <person name="Sonet G."/>
            <person name="Van Belleghem S.M."/>
            <person name="Kostlbacher S."/>
            <person name="Vangestel C."/>
        </authorList>
    </citation>
    <scope>NUCLEOTIDE SEQUENCE [LARGE SCALE GENOMIC DNA]</scope>
    <source>
        <strain evidence="2">W744_W776</strain>
    </source>
</reference>
<evidence type="ECO:0000256" key="1">
    <source>
        <dbReference type="SAM" id="MobiDB-lite"/>
    </source>
</evidence>
<name>A0AAV6U1M1_9ARAC</name>
<feature type="region of interest" description="Disordered" evidence="1">
    <location>
        <begin position="432"/>
        <end position="457"/>
    </location>
</feature>
<dbReference type="PANTHER" id="PTHR33053">
    <property type="entry name" value="PROTEIN, PUTATIVE-RELATED"/>
    <property type="match status" value="1"/>
</dbReference>